<protein>
    <submittedName>
        <fullName evidence="1">Uncharacterized protein</fullName>
    </submittedName>
</protein>
<dbReference type="AlphaFoldDB" id="A0A0K2U9P9"/>
<sequence length="114" mass="12559">MLVHFPNRRLLSRDINPGSDCLFTVVSSTTFFTHLSQTGLSKQNTDFPLDSFTGGSCKKSPVRTSCIPPKGLSLLRIIRATASSVSKYLPSTMDISSIIRILHFRHAAPLFFSA</sequence>
<evidence type="ECO:0000313" key="1">
    <source>
        <dbReference type="EMBL" id="CDW34421.1"/>
    </source>
</evidence>
<dbReference type="EMBL" id="HACA01017060">
    <property type="protein sequence ID" value="CDW34421.1"/>
    <property type="molecule type" value="Transcribed_RNA"/>
</dbReference>
<organism evidence="1">
    <name type="scientific">Lepeophtheirus salmonis</name>
    <name type="common">Salmon louse</name>
    <name type="synonym">Caligus salmonis</name>
    <dbReference type="NCBI Taxonomy" id="72036"/>
    <lineage>
        <taxon>Eukaryota</taxon>
        <taxon>Metazoa</taxon>
        <taxon>Ecdysozoa</taxon>
        <taxon>Arthropoda</taxon>
        <taxon>Crustacea</taxon>
        <taxon>Multicrustacea</taxon>
        <taxon>Hexanauplia</taxon>
        <taxon>Copepoda</taxon>
        <taxon>Siphonostomatoida</taxon>
        <taxon>Caligidae</taxon>
        <taxon>Lepeophtheirus</taxon>
    </lineage>
</organism>
<reference evidence="1" key="1">
    <citation type="submission" date="2014-05" db="EMBL/GenBank/DDBJ databases">
        <authorList>
            <person name="Chronopoulou M."/>
        </authorList>
    </citation>
    <scope>NUCLEOTIDE SEQUENCE</scope>
    <source>
        <tissue evidence="1">Whole organism</tissue>
    </source>
</reference>
<proteinExistence type="predicted"/>
<accession>A0A0K2U9P9</accession>
<name>A0A0K2U9P9_LEPSM</name>